<evidence type="ECO:0000256" key="1">
    <source>
        <dbReference type="SAM" id="Phobius"/>
    </source>
</evidence>
<dbReference type="AlphaFoldDB" id="A0A2T4Q112"/>
<feature type="transmembrane region" description="Helical" evidence="1">
    <location>
        <begin position="36"/>
        <end position="55"/>
    </location>
</feature>
<organism evidence="2 3">
    <name type="scientific">Staphylococcus warneri</name>
    <dbReference type="NCBI Taxonomy" id="1292"/>
    <lineage>
        <taxon>Bacteria</taxon>
        <taxon>Bacillati</taxon>
        <taxon>Bacillota</taxon>
        <taxon>Bacilli</taxon>
        <taxon>Bacillales</taxon>
        <taxon>Staphylococcaceae</taxon>
        <taxon>Staphylococcus</taxon>
    </lineage>
</organism>
<accession>A0A2T4Q112</accession>
<reference evidence="2 3" key="1">
    <citation type="journal article" date="2016" name="Front. Microbiol.">
        <title>Comprehensive Phylogenetic Analysis of Bovine Non-aureus Staphylococci Species Based on Whole-Genome Sequencing.</title>
        <authorList>
            <person name="Naushad S."/>
            <person name="Barkema H.W."/>
            <person name="Luby C."/>
            <person name="Condas L.A."/>
            <person name="Nobrega D.B."/>
            <person name="Carson D.A."/>
            <person name="De Buck J."/>
        </authorList>
    </citation>
    <scope>NUCLEOTIDE SEQUENCE [LARGE SCALE GENOMIC DNA]</scope>
    <source>
        <strain evidence="2 3">SNUC 2993</strain>
    </source>
</reference>
<keyword evidence="1" id="KW-0472">Membrane</keyword>
<feature type="transmembrane region" description="Helical" evidence="1">
    <location>
        <begin position="6"/>
        <end position="24"/>
    </location>
</feature>
<comment type="caution">
    <text evidence="2">The sequence shown here is derived from an EMBL/GenBank/DDBJ whole genome shotgun (WGS) entry which is preliminary data.</text>
</comment>
<keyword evidence="1" id="KW-1133">Transmembrane helix</keyword>
<dbReference type="EMBL" id="PZEV01000014">
    <property type="protein sequence ID" value="PTI51304.1"/>
    <property type="molecule type" value="Genomic_DNA"/>
</dbReference>
<gene>
    <name evidence="2" type="ORF">BU085_05425</name>
</gene>
<name>A0A2T4Q112_STAWA</name>
<proteinExistence type="predicted"/>
<evidence type="ECO:0000313" key="3">
    <source>
        <dbReference type="Proteomes" id="UP000240717"/>
    </source>
</evidence>
<dbReference type="Proteomes" id="UP000240717">
    <property type="component" value="Unassembled WGS sequence"/>
</dbReference>
<keyword evidence="1" id="KW-0812">Transmembrane</keyword>
<dbReference type="RefSeq" id="WP_002451187.1">
    <property type="nucleotide sequence ID" value="NZ_CP054017.1"/>
</dbReference>
<dbReference type="STRING" id="1194526.A284_06590"/>
<sequence>MSTMWIVFAITVLIAAYSGIQVFTNLQNKQKPNFKYFLIAFIVFIILAIIEIIVLY</sequence>
<evidence type="ECO:0000313" key="2">
    <source>
        <dbReference type="EMBL" id="PTI51304.1"/>
    </source>
</evidence>
<protein>
    <submittedName>
        <fullName evidence="2">Mid2-like cell wall stress sensor domain protein</fullName>
    </submittedName>
</protein>